<feature type="compositionally biased region" description="Acidic residues" evidence="4">
    <location>
        <begin position="550"/>
        <end position="560"/>
    </location>
</feature>
<evidence type="ECO:0000256" key="2">
    <source>
        <dbReference type="ARBA" id="ARBA00022763"/>
    </source>
</evidence>
<dbReference type="InterPro" id="IPR038973">
    <property type="entry name" value="MutL/Mlh/Pms-like"/>
</dbReference>
<feature type="compositionally biased region" description="Acidic residues" evidence="4">
    <location>
        <begin position="419"/>
        <end position="436"/>
    </location>
</feature>
<dbReference type="EMBL" id="CENE01000012">
    <property type="protein sequence ID" value="CEQ41248.1"/>
    <property type="molecule type" value="Genomic_DNA"/>
</dbReference>
<dbReference type="GO" id="GO:0005524">
    <property type="term" value="F:ATP binding"/>
    <property type="evidence" value="ECO:0007669"/>
    <property type="project" value="InterPro"/>
</dbReference>
<feature type="region of interest" description="Disordered" evidence="4">
    <location>
        <begin position="707"/>
        <end position="732"/>
    </location>
</feature>
<dbReference type="GO" id="GO:0006298">
    <property type="term" value="P:mismatch repair"/>
    <property type="evidence" value="ECO:0007669"/>
    <property type="project" value="InterPro"/>
</dbReference>
<dbReference type="InterPro" id="IPR014721">
    <property type="entry name" value="Ribsml_uS5_D2-typ_fold_subgr"/>
</dbReference>
<dbReference type="AlphaFoldDB" id="A0A0D6ENE5"/>
<feature type="domain" description="DNA mismatch repair protein S5" evidence="6">
    <location>
        <begin position="234"/>
        <end position="373"/>
    </location>
</feature>
<dbReference type="GO" id="GO:0032389">
    <property type="term" value="C:MutLalpha complex"/>
    <property type="evidence" value="ECO:0007669"/>
    <property type="project" value="TreeGrafter"/>
</dbReference>
<dbReference type="InterPro" id="IPR020568">
    <property type="entry name" value="Ribosomal_Su5_D2-typ_SF"/>
</dbReference>
<dbReference type="FunFam" id="3.30.565.10:FF:000003">
    <property type="entry name" value="DNA mismatch repair endonuclease MutL"/>
    <property type="match status" value="1"/>
</dbReference>
<accession>A0A0D6ENE5</accession>
<gene>
    <name evidence="7" type="primary">SPOSA6832_02942</name>
</gene>
<dbReference type="InterPro" id="IPR037198">
    <property type="entry name" value="MutL_C_sf"/>
</dbReference>
<dbReference type="InterPro" id="IPR042121">
    <property type="entry name" value="MutL_C_regsub"/>
</dbReference>
<dbReference type="Gene3D" id="3.30.565.10">
    <property type="entry name" value="Histidine kinase-like ATPase, C-terminal domain"/>
    <property type="match status" value="1"/>
</dbReference>
<dbReference type="Pfam" id="PF13589">
    <property type="entry name" value="HATPase_c_3"/>
    <property type="match status" value="1"/>
</dbReference>
<feature type="compositionally biased region" description="Acidic residues" evidence="4">
    <location>
        <begin position="389"/>
        <end position="403"/>
    </location>
</feature>
<proteinExistence type="inferred from homology"/>
<evidence type="ECO:0000256" key="3">
    <source>
        <dbReference type="ARBA" id="ARBA00023204"/>
    </source>
</evidence>
<evidence type="ECO:0000259" key="5">
    <source>
        <dbReference type="SMART" id="SM00853"/>
    </source>
</evidence>
<dbReference type="Proteomes" id="UP000243876">
    <property type="component" value="Unassembled WGS sequence"/>
</dbReference>
<dbReference type="Gene3D" id="3.30.1540.20">
    <property type="entry name" value="MutL, C-terminal domain, dimerisation subdomain"/>
    <property type="match status" value="1"/>
</dbReference>
<feature type="domain" description="MutL C-terminal dimerisation" evidence="5">
    <location>
        <begin position="750"/>
        <end position="927"/>
    </location>
</feature>
<dbReference type="PANTHER" id="PTHR10073:SF52">
    <property type="entry name" value="MISMATCH REPAIR ENDONUCLEASE PMS2"/>
    <property type="match status" value="1"/>
</dbReference>
<dbReference type="GO" id="GO:0140664">
    <property type="term" value="F:ATP-dependent DNA damage sensor activity"/>
    <property type="evidence" value="ECO:0007669"/>
    <property type="project" value="InterPro"/>
</dbReference>
<protein>
    <submittedName>
        <fullName evidence="7">SPOSA6832_02942-mRNA-1:cds</fullName>
    </submittedName>
</protein>
<dbReference type="OrthoDB" id="10263226at2759"/>
<sequence length="1174" mass="123278">MSIQAIDRSSVHRLTSGQVVIDLQTAVKELVENALDAGATSIGESRSVCVRALKANQHLNEQVKFKEHGVDAIEVQDNGKGINQSDWEGIARKHHTSKLSSFADLSSVSTLGFRGEALSSLCGTASLSLITATASTAPVGTSLTFSRSGECIVGGKVARPKGTTVKVERLFENLPVRRKVLIKDAKKEFQKALELVQAYAIVSTGVRFEVKNVTKGKNMTHLQTPVAPSVRSTFSCIFAPKSLTMLMDLDLTLDVAADKSVLKWSESGANSVELIGCRGSSTIVKVKGLISKPTAGHGRSSGSRQFFYINGRPFQPVKIAKAVNEVYKNYVAGSYPTVVADFQLATDAYDVNVSPDKRTIFLHSEGNLIAALKGAGAANKAAKSSPLQSEEDVGNDEEEGEAQMEERPKKRRKTGDAEKVEEEQPAEAGEEADDAPQPDHPVEGIATPPDASVDIPMEVEVDASFLAFESAHHCYPLPDPFSGDAFDDSGDMPELPQPALGFVPETSTRASEKVKGKGKAKEAPQLKPGSMLRHLQKFVRGGSQIPTPVDSEDYESDEAVEAGKQDDELEDDEGAAADSVIDDPMEQPQADGSDDNDDDQGMFIDENSFKAPAAVEGSDDELEIVAASCACVHGTPLVHDYEEAYVSDLEVEVPATTKEEGHPAVRLPFGSALAEVAGTVVAVDTTLDFDFSAIEACWTAPCAPIARPSASQDKEQDDALAGAGVGEEDDDAEATLSRVVSKDDFGAMEVVGQFNLGFIIARRRVGMGGAGAKGKEFEDGTDEGGIDGAGGVGEMQDDLFIIDQHASDEKYNFEKLQAETVIQSQRLLAPRVLNLPSHDEITAMEHLELLRLNGYDVLVDEDADIGERVKLTAQPVSKDTVFDVGDFEELLDLIGARSSNEVVRPSKTRRMFASRACRKSVMIGKALNAQQMTSVRPPLPLARQCTAHGLLGTDRPAHGRDGPTLGLSSWSSYDALVSVSFAAALFLHPASFLMMRAFVSFASLALLALGSSAQQATDAGAVESALSGLDTASIANAATSALASGSGAGISAAESMATGTAAASLTSQYAGLISSAEANPAGAMPLLSSAEADPAISSDLAAKCVVPSRVPSCLPDADAPSFLRRLTAVLGASSSPSSASAASSDTASSASANVGAFSAVVGVASLAGAATVLF</sequence>
<keyword evidence="3" id="KW-0234">DNA repair</keyword>
<dbReference type="InterPro" id="IPR014790">
    <property type="entry name" value="MutL_C"/>
</dbReference>
<dbReference type="InterPro" id="IPR036890">
    <property type="entry name" value="HATPase_C_sf"/>
</dbReference>
<feature type="compositionally biased region" description="Basic and acidic residues" evidence="4">
    <location>
        <begin position="510"/>
        <end position="524"/>
    </location>
</feature>
<dbReference type="PANTHER" id="PTHR10073">
    <property type="entry name" value="DNA MISMATCH REPAIR PROTEIN MLH, PMS, MUTL"/>
    <property type="match status" value="1"/>
</dbReference>
<dbReference type="SMART" id="SM01340">
    <property type="entry name" value="DNA_mis_repair"/>
    <property type="match status" value="1"/>
</dbReference>
<evidence type="ECO:0000313" key="8">
    <source>
        <dbReference type="Proteomes" id="UP000243876"/>
    </source>
</evidence>
<dbReference type="PROSITE" id="PS00058">
    <property type="entry name" value="DNA_MISMATCH_REPAIR_1"/>
    <property type="match status" value="1"/>
</dbReference>
<dbReference type="CDD" id="cd16926">
    <property type="entry name" value="HATPase_MutL-MLH-PMS-like"/>
    <property type="match status" value="1"/>
</dbReference>
<feature type="region of interest" description="Disordered" evidence="4">
    <location>
        <begin position="484"/>
        <end position="603"/>
    </location>
</feature>
<dbReference type="GO" id="GO:0016887">
    <property type="term" value="F:ATP hydrolysis activity"/>
    <property type="evidence" value="ECO:0007669"/>
    <property type="project" value="InterPro"/>
</dbReference>
<reference evidence="8" key="1">
    <citation type="submission" date="2015-02" db="EMBL/GenBank/DDBJ databases">
        <authorList>
            <person name="Gon?alves P."/>
        </authorList>
    </citation>
    <scope>NUCLEOTIDE SEQUENCE [LARGE SCALE GENOMIC DNA]</scope>
</reference>
<evidence type="ECO:0000256" key="4">
    <source>
        <dbReference type="SAM" id="MobiDB-lite"/>
    </source>
</evidence>
<dbReference type="GO" id="GO:0030983">
    <property type="term" value="F:mismatched DNA binding"/>
    <property type="evidence" value="ECO:0007669"/>
    <property type="project" value="InterPro"/>
</dbReference>
<dbReference type="SUPFAM" id="SSF55874">
    <property type="entry name" value="ATPase domain of HSP90 chaperone/DNA topoisomerase II/histidine kinase"/>
    <property type="match status" value="1"/>
</dbReference>
<comment type="similarity">
    <text evidence="1">Belongs to the DNA mismatch repair MutL/HexB family.</text>
</comment>
<dbReference type="Gene3D" id="3.30.1370.100">
    <property type="entry name" value="MutL, C-terminal domain, regulatory subdomain"/>
    <property type="match status" value="1"/>
</dbReference>
<dbReference type="CDD" id="cd03484">
    <property type="entry name" value="MutL_Trans_hPMS_2_like"/>
    <property type="match status" value="1"/>
</dbReference>
<dbReference type="SMART" id="SM00853">
    <property type="entry name" value="MutL_C"/>
    <property type="match status" value="1"/>
</dbReference>
<feature type="compositionally biased region" description="Acidic residues" evidence="4">
    <location>
        <begin position="567"/>
        <end position="585"/>
    </location>
</feature>
<evidence type="ECO:0000259" key="6">
    <source>
        <dbReference type="SMART" id="SM01340"/>
    </source>
</evidence>
<feature type="compositionally biased region" description="Basic and acidic residues" evidence="4">
    <location>
        <begin position="404"/>
        <end position="418"/>
    </location>
</feature>
<evidence type="ECO:0000256" key="1">
    <source>
        <dbReference type="ARBA" id="ARBA00006082"/>
    </source>
</evidence>
<dbReference type="Pfam" id="PF01119">
    <property type="entry name" value="DNA_mis_repair"/>
    <property type="match status" value="1"/>
</dbReference>
<name>A0A0D6ENE5_SPOSA</name>
<dbReference type="SUPFAM" id="SSF118116">
    <property type="entry name" value="DNA mismatch repair protein MutL"/>
    <property type="match status" value="1"/>
</dbReference>
<dbReference type="InterPro" id="IPR013507">
    <property type="entry name" value="DNA_mismatch_S5_2-like"/>
</dbReference>
<keyword evidence="2" id="KW-0227">DNA damage</keyword>
<evidence type="ECO:0000313" key="7">
    <source>
        <dbReference type="EMBL" id="CEQ41248.1"/>
    </source>
</evidence>
<dbReference type="Pfam" id="PF08676">
    <property type="entry name" value="MutL_C"/>
    <property type="match status" value="1"/>
</dbReference>
<organism evidence="7 8">
    <name type="scientific">Sporidiobolus salmonicolor</name>
    <name type="common">Yeast-like fungus</name>
    <name type="synonym">Sporobolomyces salmonicolor</name>
    <dbReference type="NCBI Taxonomy" id="5005"/>
    <lineage>
        <taxon>Eukaryota</taxon>
        <taxon>Fungi</taxon>
        <taxon>Dikarya</taxon>
        <taxon>Basidiomycota</taxon>
        <taxon>Pucciniomycotina</taxon>
        <taxon>Microbotryomycetes</taxon>
        <taxon>Sporidiobolales</taxon>
        <taxon>Sporidiobolaceae</taxon>
        <taxon>Sporobolomyces</taxon>
    </lineage>
</organism>
<dbReference type="InterPro" id="IPR002099">
    <property type="entry name" value="MutL/Mlh/PMS"/>
</dbReference>
<dbReference type="GO" id="GO:0061982">
    <property type="term" value="P:meiosis I cell cycle process"/>
    <property type="evidence" value="ECO:0007669"/>
    <property type="project" value="UniProtKB-ARBA"/>
</dbReference>
<dbReference type="SUPFAM" id="SSF54211">
    <property type="entry name" value="Ribosomal protein S5 domain 2-like"/>
    <property type="match status" value="1"/>
</dbReference>
<dbReference type="NCBIfam" id="TIGR00585">
    <property type="entry name" value="mutl"/>
    <property type="match status" value="1"/>
</dbReference>
<keyword evidence="8" id="KW-1185">Reference proteome</keyword>
<feature type="region of interest" description="Disordered" evidence="4">
    <location>
        <begin position="381"/>
        <end position="451"/>
    </location>
</feature>
<dbReference type="InterPro" id="IPR014762">
    <property type="entry name" value="DNA_mismatch_repair_CS"/>
</dbReference>
<dbReference type="Gene3D" id="3.30.230.10">
    <property type="match status" value="1"/>
</dbReference>
<dbReference type="InterPro" id="IPR042120">
    <property type="entry name" value="MutL_C_dimsub"/>
</dbReference>